<protein>
    <submittedName>
        <fullName evidence="1">Uncharacterized protein</fullName>
    </submittedName>
</protein>
<dbReference type="EMBL" id="PDJI01000004">
    <property type="protein sequence ID" value="PFG39454.1"/>
    <property type="molecule type" value="Genomic_DNA"/>
</dbReference>
<sequence length="50" mass="5402">MAVATIAEVEPDVDIYADCVKVWCTDCDGPAQLMDGFCDSCGARDHDHLV</sequence>
<dbReference type="AlphaFoldDB" id="A0A2A9EKI2"/>
<evidence type="ECO:0000313" key="2">
    <source>
        <dbReference type="Proteomes" id="UP000222106"/>
    </source>
</evidence>
<proteinExistence type="predicted"/>
<organism evidence="1 2">
    <name type="scientific">Georgenia soli</name>
    <dbReference type="NCBI Taxonomy" id="638953"/>
    <lineage>
        <taxon>Bacteria</taxon>
        <taxon>Bacillati</taxon>
        <taxon>Actinomycetota</taxon>
        <taxon>Actinomycetes</taxon>
        <taxon>Micrococcales</taxon>
        <taxon>Bogoriellaceae</taxon>
        <taxon>Georgenia</taxon>
    </lineage>
</organism>
<dbReference type="RefSeq" id="WP_170037333.1">
    <property type="nucleotide sequence ID" value="NZ_PDJI01000004.1"/>
</dbReference>
<keyword evidence="2" id="KW-1185">Reference proteome</keyword>
<reference evidence="1 2" key="1">
    <citation type="submission" date="2017-10" db="EMBL/GenBank/DDBJ databases">
        <title>Sequencing the genomes of 1000 actinobacteria strains.</title>
        <authorList>
            <person name="Klenk H.-P."/>
        </authorList>
    </citation>
    <scope>NUCLEOTIDE SEQUENCE [LARGE SCALE GENOMIC DNA]</scope>
    <source>
        <strain evidence="1 2">DSM 21838</strain>
    </source>
</reference>
<comment type="caution">
    <text evidence="1">The sequence shown here is derived from an EMBL/GenBank/DDBJ whole genome shotgun (WGS) entry which is preliminary data.</text>
</comment>
<evidence type="ECO:0000313" key="1">
    <source>
        <dbReference type="EMBL" id="PFG39454.1"/>
    </source>
</evidence>
<accession>A0A2A9EKI2</accession>
<gene>
    <name evidence="1" type="ORF">ATJ97_1960</name>
</gene>
<name>A0A2A9EKI2_9MICO</name>
<dbReference type="Proteomes" id="UP000222106">
    <property type="component" value="Unassembled WGS sequence"/>
</dbReference>